<dbReference type="EMBL" id="CP147920">
    <property type="protein sequence ID" value="XAU14153.1"/>
    <property type="molecule type" value="Genomic_DNA"/>
</dbReference>
<organism evidence="2 3">
    <name type="scientific">Sulfurimonas diazotrophicus</name>
    <dbReference type="NCBI Taxonomy" id="3131939"/>
    <lineage>
        <taxon>Bacteria</taxon>
        <taxon>Pseudomonadati</taxon>
        <taxon>Campylobacterota</taxon>
        <taxon>Epsilonproteobacteria</taxon>
        <taxon>Campylobacterales</taxon>
        <taxon>Sulfurimonadaceae</taxon>
        <taxon>Sulfurimonas</taxon>
    </lineage>
</organism>
<keyword evidence="1" id="KW-0732">Signal</keyword>
<feature type="signal peptide" evidence="1">
    <location>
        <begin position="1"/>
        <end position="19"/>
    </location>
</feature>
<evidence type="ECO:0000313" key="2">
    <source>
        <dbReference type="EMBL" id="XAU14153.1"/>
    </source>
</evidence>
<evidence type="ECO:0000256" key="1">
    <source>
        <dbReference type="SAM" id="SignalP"/>
    </source>
</evidence>
<evidence type="ECO:0008006" key="4">
    <source>
        <dbReference type="Google" id="ProtNLM"/>
    </source>
</evidence>
<keyword evidence="3" id="KW-1185">Reference proteome</keyword>
<gene>
    <name evidence="2" type="ORF">WCY31_07775</name>
</gene>
<dbReference type="Proteomes" id="UP001447842">
    <property type="component" value="Chromosome"/>
</dbReference>
<sequence length="207" mass="22010">MRPIIAILLLLITAASLTAATTKVIVVGAFHTPEGAQQRVDTLKGYLRYEPESYALQRAGYYTYGVRSAAPYYVAVLYHFRNFDELLTVRNSIKKIYPDAYVKNNMNFTRPLGAATPASSAAGSEAAVFEPAAAPASESVMTATDTSVVETVPGTEVTAMRTPGSLSAASITPETTGPSFLPLLIAELLGGAAFIMLFAGRRQPVQG</sequence>
<reference evidence="2 3" key="1">
    <citation type="submission" date="2024-03" db="EMBL/GenBank/DDBJ databases">
        <title>Sulfurimonas sp. HSL3-1.</title>
        <authorList>
            <person name="Wang S."/>
        </authorList>
    </citation>
    <scope>NUCLEOTIDE SEQUENCE [LARGE SCALE GENOMIC DNA]</scope>
    <source>
        <strain evidence="2 3">HSL3-1</strain>
    </source>
</reference>
<accession>A0ABZ3H8N4</accession>
<proteinExistence type="predicted"/>
<name>A0ABZ3H8N4_9BACT</name>
<evidence type="ECO:0000313" key="3">
    <source>
        <dbReference type="Proteomes" id="UP001447842"/>
    </source>
</evidence>
<protein>
    <recommendedName>
        <fullName evidence="4">SPOR domain-containing protein</fullName>
    </recommendedName>
</protein>
<dbReference type="RefSeq" id="WP_345971959.1">
    <property type="nucleotide sequence ID" value="NZ_CP147920.1"/>
</dbReference>
<feature type="chain" id="PRO_5047550819" description="SPOR domain-containing protein" evidence="1">
    <location>
        <begin position="20"/>
        <end position="207"/>
    </location>
</feature>